<keyword evidence="5" id="KW-0411">Iron-sulfur</keyword>
<feature type="compositionally biased region" description="Polar residues" evidence="9">
    <location>
        <begin position="505"/>
        <end position="522"/>
    </location>
</feature>
<evidence type="ECO:0000313" key="10">
    <source>
        <dbReference type="EMBL" id="CEK74401.1"/>
    </source>
</evidence>
<comment type="subcellular location">
    <subcellularLocation>
        <location evidence="1">Mitochondrion</location>
    </subcellularLocation>
</comment>
<evidence type="ECO:0000256" key="3">
    <source>
        <dbReference type="ARBA" id="ARBA00022946"/>
    </source>
</evidence>
<feature type="compositionally biased region" description="Low complexity" evidence="9">
    <location>
        <begin position="492"/>
        <end position="504"/>
    </location>
</feature>
<dbReference type="AlphaFoldDB" id="A0A0B7A2U4"/>
<evidence type="ECO:0000256" key="6">
    <source>
        <dbReference type="ARBA" id="ARBA00023128"/>
    </source>
</evidence>
<dbReference type="PANTHER" id="PTHR13184">
    <property type="entry name" value="37S RIBOSOMAL PROTEIN S22"/>
    <property type="match status" value="1"/>
</dbReference>
<evidence type="ECO:0000256" key="2">
    <source>
        <dbReference type="ARBA" id="ARBA00022723"/>
    </source>
</evidence>
<dbReference type="EMBL" id="HACG01027536">
    <property type="protein sequence ID" value="CEK74401.1"/>
    <property type="molecule type" value="Transcribed_RNA"/>
</dbReference>
<feature type="non-terminal residue" evidence="10">
    <location>
        <position position="1"/>
    </location>
</feature>
<reference evidence="10" key="1">
    <citation type="submission" date="2014-12" db="EMBL/GenBank/DDBJ databases">
        <title>Insight into the proteome of Arion vulgaris.</title>
        <authorList>
            <person name="Aradska J."/>
            <person name="Bulat T."/>
            <person name="Smidak R."/>
            <person name="Sarate P."/>
            <person name="Gangsoo J."/>
            <person name="Sialana F."/>
            <person name="Bilban M."/>
            <person name="Lubec G."/>
        </authorList>
    </citation>
    <scope>NUCLEOTIDE SEQUENCE</scope>
    <source>
        <tissue evidence="10">Skin</tissue>
    </source>
</reference>
<protein>
    <recommendedName>
        <fullName evidence="11">Methyltransferase-like protein 17, mitochondrial</fullName>
    </recommendedName>
</protein>
<dbReference type="Pfam" id="PF09243">
    <property type="entry name" value="Rsm22"/>
    <property type="match status" value="1"/>
</dbReference>
<dbReference type="GO" id="GO:0005763">
    <property type="term" value="C:mitochondrial small ribosomal subunit"/>
    <property type="evidence" value="ECO:0007669"/>
    <property type="project" value="TreeGrafter"/>
</dbReference>
<feature type="coiled-coil region" evidence="8">
    <location>
        <begin position="142"/>
        <end position="172"/>
    </location>
</feature>
<evidence type="ECO:0000256" key="1">
    <source>
        <dbReference type="ARBA" id="ARBA00004173"/>
    </source>
</evidence>
<evidence type="ECO:0000256" key="4">
    <source>
        <dbReference type="ARBA" id="ARBA00023004"/>
    </source>
</evidence>
<organism evidence="10">
    <name type="scientific">Arion vulgaris</name>
    <dbReference type="NCBI Taxonomy" id="1028688"/>
    <lineage>
        <taxon>Eukaryota</taxon>
        <taxon>Metazoa</taxon>
        <taxon>Spiralia</taxon>
        <taxon>Lophotrochozoa</taxon>
        <taxon>Mollusca</taxon>
        <taxon>Gastropoda</taxon>
        <taxon>Heterobranchia</taxon>
        <taxon>Euthyneura</taxon>
        <taxon>Panpulmonata</taxon>
        <taxon>Eupulmonata</taxon>
        <taxon>Stylommatophora</taxon>
        <taxon>Helicina</taxon>
        <taxon>Arionoidea</taxon>
        <taxon>Arionidae</taxon>
        <taxon>Arion</taxon>
    </lineage>
</organism>
<dbReference type="PANTHER" id="PTHR13184:SF5">
    <property type="entry name" value="METHYLTRANSFERASE-LIKE PROTEIN 17, MITOCHONDRIAL"/>
    <property type="match status" value="1"/>
</dbReference>
<keyword evidence="4" id="KW-0408">Iron</keyword>
<dbReference type="GO" id="GO:0046872">
    <property type="term" value="F:metal ion binding"/>
    <property type="evidence" value="ECO:0007669"/>
    <property type="project" value="UniProtKB-KW"/>
</dbReference>
<evidence type="ECO:0000256" key="9">
    <source>
        <dbReference type="SAM" id="MobiDB-lite"/>
    </source>
</evidence>
<dbReference type="GO" id="GO:0006412">
    <property type="term" value="P:translation"/>
    <property type="evidence" value="ECO:0007669"/>
    <property type="project" value="InterPro"/>
</dbReference>
<dbReference type="InterPro" id="IPR052571">
    <property type="entry name" value="Mt_RNA_Methyltransferase"/>
</dbReference>
<dbReference type="InterPro" id="IPR015324">
    <property type="entry name" value="Ribosomal_Rsm22-like"/>
</dbReference>
<sequence length="522" mass="59442">KMAATIRQKMFPGAVYSTFIKFINNTRCHRDVYRYFSSSRVCTVADAATDDNTAGSKITTESCVDKSTADILEQHHRGKSGHINYHKHPGVMIEKSTQLPAPLIKALQILLEKYPVATHSAKVVKLVRYLNQRQPPVTKKELAEKTRIVESKLRENENINEEENEAAMEKHKKKVINRLRHSIYHWKPIQYDAFTSYIYLIGRIASDYSILLQIFTEISKRDVDFKPTSIFHYGSKVGSGIWAADKLWRTIGEHYCVEESGHMNTLAQLLLQDGNQQQLVSCISGVHFRQFLPSSAEHKFSVVVSAYMLMEQPSPADRLQLLHDLWTMTDNYLLLVETGTGAGFNLINEAKEFILQNSQRQSEQFLPGHVFAPCPHDKSCPKLREKNQPCLTESVLRNVDFTSQKLSEQKSKHARYSYVILKKGPRAQDTEWPRVLHPIKSDRHVHVHMCLPCGNLQHVVITKGKFDKHLYGCAGHVEQGDRLPVSLSQLTTTTSSTEQQPDTSISATSDNDFDNVNSNRRQ</sequence>
<keyword evidence="6" id="KW-0496">Mitochondrion</keyword>
<accession>A0A0B7A2U4</accession>
<evidence type="ECO:0008006" key="11">
    <source>
        <dbReference type="Google" id="ProtNLM"/>
    </source>
</evidence>
<keyword evidence="2" id="KW-0479">Metal-binding</keyword>
<keyword evidence="8" id="KW-0175">Coiled coil</keyword>
<name>A0A0B7A2U4_9EUPU</name>
<evidence type="ECO:0000256" key="8">
    <source>
        <dbReference type="SAM" id="Coils"/>
    </source>
</evidence>
<gene>
    <name evidence="10" type="primary">ORF90893</name>
</gene>
<keyword evidence="3" id="KW-0809">Transit peptide</keyword>
<proteinExistence type="predicted"/>
<dbReference type="GO" id="GO:0003735">
    <property type="term" value="F:structural constituent of ribosome"/>
    <property type="evidence" value="ECO:0007669"/>
    <property type="project" value="TreeGrafter"/>
</dbReference>
<feature type="region of interest" description="Disordered" evidence="9">
    <location>
        <begin position="492"/>
        <end position="522"/>
    </location>
</feature>
<dbReference type="GO" id="GO:0051536">
    <property type="term" value="F:iron-sulfur cluster binding"/>
    <property type="evidence" value="ECO:0007669"/>
    <property type="project" value="UniProtKB-KW"/>
</dbReference>
<evidence type="ECO:0000256" key="5">
    <source>
        <dbReference type="ARBA" id="ARBA00023014"/>
    </source>
</evidence>
<comment type="function">
    <text evidence="7">Mitochondrial ribosome (mitoribosome) assembly factor. Binds at the interface of the head and body domains of the mitochondrial small ribosomal subunit (mt-SSU), occluding the mRNA channel and preventing compaction of the head domain towards the body. Probable inactive methyltransferase: retains the characteristic folding and ability to bind S-adenosyl-L-methionine, but it probably lost its methyltransferase activity.</text>
</comment>
<evidence type="ECO:0000256" key="7">
    <source>
        <dbReference type="ARBA" id="ARBA00045681"/>
    </source>
</evidence>
<dbReference type="GO" id="GO:0008168">
    <property type="term" value="F:methyltransferase activity"/>
    <property type="evidence" value="ECO:0007669"/>
    <property type="project" value="InterPro"/>
</dbReference>